<evidence type="ECO:0000256" key="1">
    <source>
        <dbReference type="ARBA" id="ARBA00000382"/>
    </source>
</evidence>
<evidence type="ECO:0000313" key="11">
    <source>
        <dbReference type="Proteomes" id="UP001151529"/>
    </source>
</evidence>
<reference evidence="10" key="1">
    <citation type="submission" date="2022-11" db="EMBL/GenBank/DDBJ databases">
        <authorList>
            <person name="Hyden B.L."/>
            <person name="Feng K."/>
            <person name="Yates T."/>
            <person name="Jawdy S."/>
            <person name="Smart L.B."/>
            <person name="Muchero W."/>
        </authorList>
    </citation>
    <scope>NUCLEOTIDE SEQUENCE</scope>
    <source>
        <tissue evidence="10">Shoot tip</tissue>
    </source>
</reference>
<dbReference type="EMBL" id="JAPFFL010000001">
    <property type="protein sequence ID" value="KAJ6751371.1"/>
    <property type="molecule type" value="Genomic_DNA"/>
</dbReference>
<keyword evidence="11" id="KW-1185">Reference proteome</keyword>
<evidence type="ECO:0000256" key="2">
    <source>
        <dbReference type="ARBA" id="ARBA00008773"/>
    </source>
</evidence>
<comment type="catalytic activity">
    <reaction evidence="1">
        <text>Hydrolysis of (1-&gt;3)-beta-D-glucosidic linkages in (1-&gt;3)-beta-D-glucans.</text>
        <dbReference type="EC" id="3.2.1.39"/>
    </reaction>
</comment>
<evidence type="ECO:0000256" key="3">
    <source>
        <dbReference type="ARBA" id="ARBA00012780"/>
    </source>
</evidence>
<accession>A0A9Q0VNC8</accession>
<comment type="similarity">
    <text evidence="2 8">Belongs to the glycosyl hydrolase 17 family.</text>
</comment>
<dbReference type="InterPro" id="IPR000490">
    <property type="entry name" value="Glyco_hydro_17"/>
</dbReference>
<dbReference type="GO" id="GO:0005975">
    <property type="term" value="P:carbohydrate metabolic process"/>
    <property type="evidence" value="ECO:0007669"/>
    <property type="project" value="InterPro"/>
</dbReference>
<feature type="signal peptide" evidence="9">
    <location>
        <begin position="1"/>
        <end position="17"/>
    </location>
</feature>
<dbReference type="InterPro" id="IPR017853">
    <property type="entry name" value="GH"/>
</dbReference>
<evidence type="ECO:0000256" key="4">
    <source>
        <dbReference type="ARBA" id="ARBA00022801"/>
    </source>
</evidence>
<reference evidence="10" key="2">
    <citation type="journal article" date="2023" name="Int. J. Mol. Sci.">
        <title>De Novo Assembly and Annotation of 11 Diverse Shrub Willow (Salix) Genomes Reveals Novel Gene Organization in Sex-Linked Regions.</title>
        <authorList>
            <person name="Hyden B."/>
            <person name="Feng K."/>
            <person name="Yates T.B."/>
            <person name="Jawdy S."/>
            <person name="Cereghino C."/>
            <person name="Smart L.B."/>
            <person name="Muchero W."/>
        </authorList>
    </citation>
    <scope>NUCLEOTIDE SEQUENCE [LARGE SCALE GENOMIC DNA]</scope>
    <source>
        <tissue evidence="10">Shoot tip</tissue>
    </source>
</reference>
<gene>
    <name evidence="10" type="ORF">OIU85_001863</name>
</gene>
<name>A0A9Q0VNC8_SALVM</name>
<comment type="caution">
    <text evidence="10">The sequence shown here is derived from an EMBL/GenBank/DDBJ whole genome shotgun (WGS) entry which is preliminary data.</text>
</comment>
<dbReference type="Pfam" id="PF00332">
    <property type="entry name" value="Glyco_hydro_17"/>
    <property type="match status" value="2"/>
</dbReference>
<dbReference type="AlphaFoldDB" id="A0A9Q0VNC8"/>
<evidence type="ECO:0000256" key="7">
    <source>
        <dbReference type="ARBA" id="ARBA00033417"/>
    </source>
</evidence>
<evidence type="ECO:0000256" key="5">
    <source>
        <dbReference type="ARBA" id="ARBA00023295"/>
    </source>
</evidence>
<dbReference type="SUPFAM" id="SSF51445">
    <property type="entry name" value="(Trans)glycosidases"/>
    <property type="match status" value="1"/>
</dbReference>
<evidence type="ECO:0000256" key="8">
    <source>
        <dbReference type="RuleBase" id="RU004335"/>
    </source>
</evidence>
<dbReference type="EC" id="3.2.1.39" evidence="3"/>
<organism evidence="10 11">
    <name type="scientific">Salix viminalis</name>
    <name type="common">Common osier</name>
    <name type="synonym">Basket willow</name>
    <dbReference type="NCBI Taxonomy" id="40686"/>
    <lineage>
        <taxon>Eukaryota</taxon>
        <taxon>Viridiplantae</taxon>
        <taxon>Streptophyta</taxon>
        <taxon>Embryophyta</taxon>
        <taxon>Tracheophyta</taxon>
        <taxon>Spermatophyta</taxon>
        <taxon>Magnoliopsida</taxon>
        <taxon>eudicotyledons</taxon>
        <taxon>Gunneridae</taxon>
        <taxon>Pentapetalae</taxon>
        <taxon>rosids</taxon>
        <taxon>fabids</taxon>
        <taxon>Malpighiales</taxon>
        <taxon>Salicaceae</taxon>
        <taxon>Saliceae</taxon>
        <taxon>Salix</taxon>
    </lineage>
</organism>
<dbReference type="OrthoDB" id="1938138at2759"/>
<feature type="chain" id="PRO_5040487403" description="glucan endo-1,3-beta-D-glucosidase" evidence="9">
    <location>
        <begin position="18"/>
        <end position="222"/>
    </location>
</feature>
<dbReference type="Gene3D" id="3.20.20.80">
    <property type="entry name" value="Glycosidases"/>
    <property type="match status" value="2"/>
</dbReference>
<dbReference type="InterPro" id="IPR044965">
    <property type="entry name" value="Glyco_hydro_17_plant"/>
</dbReference>
<keyword evidence="5" id="KW-0326">Glycosidase</keyword>
<evidence type="ECO:0000256" key="6">
    <source>
        <dbReference type="ARBA" id="ARBA00033335"/>
    </source>
</evidence>
<keyword evidence="9" id="KW-0732">Signal</keyword>
<evidence type="ECO:0000256" key="9">
    <source>
        <dbReference type="SAM" id="SignalP"/>
    </source>
</evidence>
<protein>
    <recommendedName>
        <fullName evidence="3">glucan endo-1,3-beta-D-glucosidase</fullName>
        <ecNumber evidence="3">3.2.1.39</ecNumber>
    </recommendedName>
    <alternativeName>
        <fullName evidence="6">(1-&gt;3)-beta-glucan endohydrolase</fullName>
    </alternativeName>
    <alternativeName>
        <fullName evidence="7">Beta-1,3-endoglucanase</fullName>
    </alternativeName>
</protein>
<keyword evidence="4" id="KW-0378">Hydrolase</keyword>
<dbReference type="PANTHER" id="PTHR32227">
    <property type="entry name" value="GLUCAN ENDO-1,3-BETA-GLUCOSIDASE BG1-RELATED-RELATED"/>
    <property type="match status" value="1"/>
</dbReference>
<dbReference type="Proteomes" id="UP001151529">
    <property type="component" value="Chromosome 16"/>
</dbReference>
<sequence>MCGVALLFFSLLVLSDAITTRKIGVNYGRLGNNLPSAYQSIEILRSMRAGSVKLYDANPEILRLLARTNIHVSIMVTNDEIISIAANQTTANKWVEDNVLRYYPDTMIRTILVGNEVLSSSSDAAKQIWNHLVPAMRRIKISLRAQDIRNIKNPINISLNFALLQSNIKYTDPGTGLVYTNLLDQMLDSVVFAMTKLGYPDVRLSIAETGWPNAGDFRGSWC</sequence>
<proteinExistence type="inferred from homology"/>
<dbReference type="GO" id="GO:0042973">
    <property type="term" value="F:glucan endo-1,3-beta-D-glucosidase activity"/>
    <property type="evidence" value="ECO:0007669"/>
    <property type="project" value="UniProtKB-EC"/>
</dbReference>
<evidence type="ECO:0000313" key="10">
    <source>
        <dbReference type="EMBL" id="KAJ6751371.1"/>
    </source>
</evidence>